<feature type="transmembrane region" description="Helical" evidence="1">
    <location>
        <begin position="39"/>
        <end position="57"/>
    </location>
</feature>
<name>A0A8X7Z8H1_POPTO</name>
<evidence type="ECO:0000313" key="3">
    <source>
        <dbReference type="Proteomes" id="UP000886885"/>
    </source>
</evidence>
<dbReference type="Proteomes" id="UP000886885">
    <property type="component" value="Chromosome 8A"/>
</dbReference>
<proteinExistence type="predicted"/>
<sequence length="200" mass="22392">MYGSAATFSLLDYTSELKIIVYLFQLVNIRSRIWIFSRFLTLCVIGSYLAFALSAFLKAGAYGLVLTFDTLTQRNIIQQSLSRKLVHIIPGSLFAACWRIFRGPLYYALTLILCALVFWRQSPPGVISMAMVCGGDDNVDYCEVPAGSRRQRAYCLCWPVIKKHFRETALIASWPNATSSISLSAHEEGGNKSIERAQSD</sequence>
<comment type="caution">
    <text evidence="2">The sequence shown here is derived from an EMBL/GenBank/DDBJ whole genome shotgun (WGS) entry which is preliminary data.</text>
</comment>
<keyword evidence="1" id="KW-1133">Transmembrane helix</keyword>
<accession>A0A8X7Z8H1</accession>
<evidence type="ECO:0000313" key="2">
    <source>
        <dbReference type="EMBL" id="KAG6765149.1"/>
    </source>
</evidence>
<dbReference type="OrthoDB" id="5673at2759"/>
<organism evidence="2 3">
    <name type="scientific">Populus tomentosa</name>
    <name type="common">Chinese white poplar</name>
    <dbReference type="NCBI Taxonomy" id="118781"/>
    <lineage>
        <taxon>Eukaryota</taxon>
        <taxon>Viridiplantae</taxon>
        <taxon>Streptophyta</taxon>
        <taxon>Embryophyta</taxon>
        <taxon>Tracheophyta</taxon>
        <taxon>Spermatophyta</taxon>
        <taxon>Magnoliopsida</taxon>
        <taxon>eudicotyledons</taxon>
        <taxon>Gunneridae</taxon>
        <taxon>Pentapetalae</taxon>
        <taxon>rosids</taxon>
        <taxon>fabids</taxon>
        <taxon>Malpighiales</taxon>
        <taxon>Salicaceae</taxon>
        <taxon>Saliceae</taxon>
        <taxon>Populus</taxon>
    </lineage>
</organism>
<reference evidence="2" key="1">
    <citation type="journal article" date="2020" name="bioRxiv">
        <title>Hybrid origin of Populus tomentosa Carr. identified through genome sequencing and phylogenomic analysis.</title>
        <authorList>
            <person name="An X."/>
            <person name="Gao K."/>
            <person name="Chen Z."/>
            <person name="Li J."/>
            <person name="Yang X."/>
            <person name="Yang X."/>
            <person name="Zhou J."/>
            <person name="Guo T."/>
            <person name="Zhao T."/>
            <person name="Huang S."/>
            <person name="Miao D."/>
            <person name="Khan W.U."/>
            <person name="Rao P."/>
            <person name="Ye M."/>
            <person name="Lei B."/>
            <person name="Liao W."/>
            <person name="Wang J."/>
            <person name="Ji L."/>
            <person name="Li Y."/>
            <person name="Guo B."/>
            <person name="Mustafa N.S."/>
            <person name="Li S."/>
            <person name="Yun Q."/>
            <person name="Keller S.R."/>
            <person name="Mao J."/>
            <person name="Zhang R."/>
            <person name="Strauss S.H."/>
        </authorList>
    </citation>
    <scope>NUCLEOTIDE SEQUENCE</scope>
    <source>
        <strain evidence="2">GM15</strain>
        <tissue evidence="2">Leaf</tissue>
    </source>
</reference>
<dbReference type="EMBL" id="JAAWWB010000015">
    <property type="protein sequence ID" value="KAG6765149.1"/>
    <property type="molecule type" value="Genomic_DNA"/>
</dbReference>
<keyword evidence="1" id="KW-0472">Membrane</keyword>
<keyword evidence="3" id="KW-1185">Reference proteome</keyword>
<protein>
    <submittedName>
        <fullName evidence="2">Uncharacterized protein</fullName>
    </submittedName>
</protein>
<keyword evidence="1" id="KW-0812">Transmembrane</keyword>
<feature type="transmembrane region" description="Helical" evidence="1">
    <location>
        <begin position="100"/>
        <end position="119"/>
    </location>
</feature>
<gene>
    <name evidence="2" type="ORF">POTOM_029167</name>
</gene>
<dbReference type="AlphaFoldDB" id="A0A8X7Z8H1"/>
<evidence type="ECO:0000256" key="1">
    <source>
        <dbReference type="SAM" id="Phobius"/>
    </source>
</evidence>